<reference evidence="2" key="1">
    <citation type="journal article" date="2019" name="Curr. Biol.">
        <title>Genome Sequence of Striga asiatica Provides Insight into the Evolution of Plant Parasitism.</title>
        <authorList>
            <person name="Yoshida S."/>
            <person name="Kim S."/>
            <person name="Wafula E.K."/>
            <person name="Tanskanen J."/>
            <person name="Kim Y.M."/>
            <person name="Honaas L."/>
            <person name="Yang Z."/>
            <person name="Spallek T."/>
            <person name="Conn C.E."/>
            <person name="Ichihashi Y."/>
            <person name="Cheong K."/>
            <person name="Cui S."/>
            <person name="Der J.P."/>
            <person name="Gundlach H."/>
            <person name="Jiao Y."/>
            <person name="Hori C."/>
            <person name="Ishida J.K."/>
            <person name="Kasahara H."/>
            <person name="Kiba T."/>
            <person name="Kim M.S."/>
            <person name="Koo N."/>
            <person name="Laohavisit A."/>
            <person name="Lee Y.H."/>
            <person name="Lumba S."/>
            <person name="McCourt P."/>
            <person name="Mortimer J.C."/>
            <person name="Mutuku J.M."/>
            <person name="Nomura T."/>
            <person name="Sasaki-Sekimoto Y."/>
            <person name="Seto Y."/>
            <person name="Wang Y."/>
            <person name="Wakatake T."/>
            <person name="Sakakibara H."/>
            <person name="Demura T."/>
            <person name="Yamaguchi S."/>
            <person name="Yoneyama K."/>
            <person name="Manabe R.I."/>
            <person name="Nelson D.C."/>
            <person name="Schulman A.H."/>
            <person name="Timko M.P."/>
            <person name="dePamphilis C.W."/>
            <person name="Choi D."/>
            <person name="Shirasu K."/>
        </authorList>
    </citation>
    <scope>NUCLEOTIDE SEQUENCE [LARGE SCALE GENOMIC DNA]</scope>
    <source>
        <strain evidence="2">cv. UVA1</strain>
    </source>
</reference>
<dbReference type="AlphaFoldDB" id="A0A5A7RBF9"/>
<keyword evidence="1" id="KW-0436">Ligase</keyword>
<dbReference type="OrthoDB" id="10545399at2759"/>
<comment type="caution">
    <text evidence="1">The sequence shown here is derived from an EMBL/GenBank/DDBJ whole genome shotgun (WGS) entry which is preliminary data.</text>
</comment>
<sequence length="315" mass="35346">MRSIVFEYAPGGIVHHQQPILPAHIRQSQSSHHIRTDRLSLVRLTPVDIRPASHTSRIENVCGLNRFNIRQDRGPILQAPLPILVRNPLLLTNLPEQATYPSCSPNLRPGFWAEGPFTTLVGLEFSNDSALMGSYFSAPPGIISILGWGIRAPETSPHHSGLLVYHSIVFLRPSSQVILKLLVIKKVPLIVKRPVLNKLNALLRVHIEQFAYVSSNIDHPSLLLRPDIVNMPDFPFMKNHLKSLGHILTVKVAPNVRPISVDRENEFRDKLLGKLIRAIDIVPSSSDHRQPVRTTVRHDKHLGSSFCGRVRVRGE</sequence>
<keyword evidence="2" id="KW-1185">Reference proteome</keyword>
<dbReference type="GO" id="GO:0016874">
    <property type="term" value="F:ligase activity"/>
    <property type="evidence" value="ECO:0007669"/>
    <property type="project" value="UniProtKB-KW"/>
</dbReference>
<gene>
    <name evidence="1" type="ORF">STAS_31517</name>
</gene>
<dbReference type="Proteomes" id="UP000325081">
    <property type="component" value="Unassembled WGS sequence"/>
</dbReference>
<name>A0A5A7RBF9_STRAF</name>
<evidence type="ECO:0000313" key="1">
    <source>
        <dbReference type="EMBL" id="GER53957.1"/>
    </source>
</evidence>
<organism evidence="1 2">
    <name type="scientific">Striga asiatica</name>
    <name type="common">Asiatic witchweed</name>
    <name type="synonym">Buchnera asiatica</name>
    <dbReference type="NCBI Taxonomy" id="4170"/>
    <lineage>
        <taxon>Eukaryota</taxon>
        <taxon>Viridiplantae</taxon>
        <taxon>Streptophyta</taxon>
        <taxon>Embryophyta</taxon>
        <taxon>Tracheophyta</taxon>
        <taxon>Spermatophyta</taxon>
        <taxon>Magnoliopsida</taxon>
        <taxon>eudicotyledons</taxon>
        <taxon>Gunneridae</taxon>
        <taxon>Pentapetalae</taxon>
        <taxon>asterids</taxon>
        <taxon>lamiids</taxon>
        <taxon>Lamiales</taxon>
        <taxon>Orobanchaceae</taxon>
        <taxon>Buchnereae</taxon>
        <taxon>Striga</taxon>
    </lineage>
</organism>
<protein>
    <submittedName>
        <fullName evidence="1">Glycine--tRNA ligase beta subunit</fullName>
    </submittedName>
</protein>
<proteinExistence type="predicted"/>
<dbReference type="EMBL" id="BKCP01010848">
    <property type="protein sequence ID" value="GER53957.1"/>
    <property type="molecule type" value="Genomic_DNA"/>
</dbReference>
<accession>A0A5A7RBF9</accession>
<evidence type="ECO:0000313" key="2">
    <source>
        <dbReference type="Proteomes" id="UP000325081"/>
    </source>
</evidence>